<dbReference type="RefSeq" id="WP_203708247.1">
    <property type="nucleotide sequence ID" value="NZ_BONC01000105.1"/>
</dbReference>
<comment type="caution">
    <text evidence="1">The sequence shown here is derived from an EMBL/GenBank/DDBJ whole genome shotgun (WGS) entry which is preliminary data.</text>
</comment>
<reference evidence="1 2" key="1">
    <citation type="submission" date="2021-01" db="EMBL/GenBank/DDBJ databases">
        <title>Whole genome shotgun sequence of Asanoa iriomotensis NBRC 100142.</title>
        <authorList>
            <person name="Komaki H."/>
            <person name="Tamura T."/>
        </authorList>
    </citation>
    <scope>NUCLEOTIDE SEQUENCE [LARGE SCALE GENOMIC DNA]</scope>
    <source>
        <strain evidence="1 2">NBRC 100142</strain>
    </source>
</reference>
<dbReference type="EMBL" id="BONC01000105">
    <property type="protein sequence ID" value="GIF61432.1"/>
    <property type="molecule type" value="Genomic_DNA"/>
</dbReference>
<accession>A0ABQ4CF79</accession>
<organism evidence="1 2">
    <name type="scientific">Asanoa iriomotensis</name>
    <dbReference type="NCBI Taxonomy" id="234613"/>
    <lineage>
        <taxon>Bacteria</taxon>
        <taxon>Bacillati</taxon>
        <taxon>Actinomycetota</taxon>
        <taxon>Actinomycetes</taxon>
        <taxon>Micromonosporales</taxon>
        <taxon>Micromonosporaceae</taxon>
        <taxon>Asanoa</taxon>
    </lineage>
</organism>
<gene>
    <name evidence="1" type="ORF">Air01nite_75270</name>
</gene>
<dbReference type="Proteomes" id="UP000624325">
    <property type="component" value="Unassembled WGS sequence"/>
</dbReference>
<protein>
    <submittedName>
        <fullName evidence="1">Uncharacterized protein</fullName>
    </submittedName>
</protein>
<evidence type="ECO:0000313" key="1">
    <source>
        <dbReference type="EMBL" id="GIF61432.1"/>
    </source>
</evidence>
<proteinExistence type="predicted"/>
<keyword evidence="2" id="KW-1185">Reference proteome</keyword>
<evidence type="ECO:0000313" key="2">
    <source>
        <dbReference type="Proteomes" id="UP000624325"/>
    </source>
</evidence>
<name>A0ABQ4CF79_9ACTN</name>
<sequence>MVLTDLVHGGDEKDETPNGVRRRAVLALGAVVLAGAGASGCGLLDHEPAEPPPPDPLQPLADDAVRLAGLHRAAASDFPERAAVLTPIAEAHDAHAKELARVMATAAPSPAASASASAAAGSVEDAVEALRVAEKAAYESAVQACLKAPNHRAALVGSIAAARATHLEALK</sequence>